<reference evidence="1 2" key="1">
    <citation type="submission" date="2019-02" db="EMBL/GenBank/DDBJ databases">
        <title>Deep-cultivation of Planctomycetes and their phenomic and genomic characterization uncovers novel biology.</title>
        <authorList>
            <person name="Wiegand S."/>
            <person name="Jogler M."/>
            <person name="Boedeker C."/>
            <person name="Pinto D."/>
            <person name="Vollmers J."/>
            <person name="Rivas-Marin E."/>
            <person name="Kohn T."/>
            <person name="Peeters S.H."/>
            <person name="Heuer A."/>
            <person name="Rast P."/>
            <person name="Oberbeckmann S."/>
            <person name="Bunk B."/>
            <person name="Jeske O."/>
            <person name="Meyerdierks A."/>
            <person name="Storesund J.E."/>
            <person name="Kallscheuer N."/>
            <person name="Luecker S."/>
            <person name="Lage O.M."/>
            <person name="Pohl T."/>
            <person name="Merkel B.J."/>
            <person name="Hornburger P."/>
            <person name="Mueller R.-W."/>
            <person name="Bruemmer F."/>
            <person name="Labrenz M."/>
            <person name="Spormann A.M."/>
            <person name="Op den Camp H."/>
            <person name="Overmann J."/>
            <person name="Amann R."/>
            <person name="Jetten M.S.M."/>
            <person name="Mascher T."/>
            <person name="Medema M.H."/>
            <person name="Devos D.P."/>
            <person name="Kaster A.-K."/>
            <person name="Ovreas L."/>
            <person name="Rohde M."/>
            <person name="Galperin M.Y."/>
            <person name="Jogler C."/>
        </authorList>
    </citation>
    <scope>NUCLEOTIDE SEQUENCE [LARGE SCALE GENOMIC DNA]</scope>
    <source>
        <strain evidence="1 2">Pla163</strain>
    </source>
</reference>
<keyword evidence="2" id="KW-1185">Reference proteome</keyword>
<sequence length="289" mass="31142">MCATPSFAQGPPAPVRGQWGQSVAELFALWEAPSSDRIVWFLPGGGWQQSGPQDFGLSSDTPTPFLADILASGTTVGTISYRTSAFPLPEFSIGDLVAFSRRDPNSDADGDGQADGIGLGKKEVILVGRSAGAYMALFNGIVESDPLRRADRVVTLQLPAPMWTLYDRFESNPVFLHFGSIVVGAIDPLMLSLSSSAAWPFLVRNLGNQTEFFLIGSSKALEFPVPTLMDLGVPLPWGSLRLPEDIHPSTAPALQDVAMRLKGYRVQFVETFLTGRDPMTEALTRAIAP</sequence>
<dbReference type="InterPro" id="IPR029058">
    <property type="entry name" value="AB_hydrolase_fold"/>
</dbReference>
<dbReference type="EMBL" id="CP036290">
    <property type="protein sequence ID" value="QDU83961.1"/>
    <property type="molecule type" value="Genomic_DNA"/>
</dbReference>
<proteinExistence type="predicted"/>
<dbReference type="AlphaFoldDB" id="A0A518CXK4"/>
<accession>A0A518CXK4</accession>
<gene>
    <name evidence="1" type="ORF">Pla163_10620</name>
</gene>
<organism evidence="1 2">
    <name type="scientific">Rohdeia mirabilis</name>
    <dbReference type="NCBI Taxonomy" id="2528008"/>
    <lineage>
        <taxon>Bacteria</taxon>
        <taxon>Pseudomonadati</taxon>
        <taxon>Planctomycetota</taxon>
        <taxon>Planctomycetia</taxon>
        <taxon>Planctomycetia incertae sedis</taxon>
        <taxon>Rohdeia</taxon>
    </lineage>
</organism>
<dbReference type="Gene3D" id="3.40.50.1820">
    <property type="entry name" value="alpha/beta hydrolase"/>
    <property type="match status" value="1"/>
</dbReference>
<dbReference type="Proteomes" id="UP000319342">
    <property type="component" value="Chromosome"/>
</dbReference>
<evidence type="ECO:0000313" key="2">
    <source>
        <dbReference type="Proteomes" id="UP000319342"/>
    </source>
</evidence>
<dbReference type="SUPFAM" id="SSF53474">
    <property type="entry name" value="alpha/beta-Hydrolases"/>
    <property type="match status" value="1"/>
</dbReference>
<protein>
    <recommendedName>
        <fullName evidence="3">Alpha/beta hydrolase fold protein</fullName>
    </recommendedName>
</protein>
<evidence type="ECO:0000313" key="1">
    <source>
        <dbReference type="EMBL" id="QDU83961.1"/>
    </source>
</evidence>
<evidence type="ECO:0008006" key="3">
    <source>
        <dbReference type="Google" id="ProtNLM"/>
    </source>
</evidence>
<name>A0A518CXK4_9BACT</name>